<dbReference type="OrthoDB" id="6769782at2759"/>
<feature type="transmembrane region" description="Helical" evidence="6">
    <location>
        <begin position="6"/>
        <end position="25"/>
    </location>
</feature>
<organism evidence="7 8">
    <name type="scientific">Brassicogethes aeneus</name>
    <name type="common">Rape pollen beetle</name>
    <name type="synonym">Meligethes aeneus</name>
    <dbReference type="NCBI Taxonomy" id="1431903"/>
    <lineage>
        <taxon>Eukaryota</taxon>
        <taxon>Metazoa</taxon>
        <taxon>Ecdysozoa</taxon>
        <taxon>Arthropoda</taxon>
        <taxon>Hexapoda</taxon>
        <taxon>Insecta</taxon>
        <taxon>Pterygota</taxon>
        <taxon>Neoptera</taxon>
        <taxon>Endopterygota</taxon>
        <taxon>Coleoptera</taxon>
        <taxon>Polyphaga</taxon>
        <taxon>Cucujiformia</taxon>
        <taxon>Nitidulidae</taxon>
        <taxon>Meligethinae</taxon>
        <taxon>Brassicogethes</taxon>
    </lineage>
</organism>
<sequence>MFLKSFVPYFLGVTLVMCFDSWMWISTVGWDWFQYYIARDIKYAQMCIMMYLMFTLGRVIQSRFNALNRMLKKVVHSIVQNENETNGSGTYLSTKPDLKTLSKSYNDLCELVDLYNFLFGVIIVCVALSTIAILLNNAVLAINYSFNKDDMDGIGFGLNLLALCLVWAIICLVYSSLNTTQITRGQNQRCFALNLIHSKILLSTECEVARNYLQKLAYADSRQCYQDLYVEKMKNVPEVVMDYFKKNWEPIRNE</sequence>
<dbReference type="AlphaFoldDB" id="A0A9P0B1D3"/>
<protein>
    <submittedName>
        <fullName evidence="7">Uncharacterized protein</fullName>
    </submittedName>
</protein>
<keyword evidence="5 6" id="KW-0472">Membrane</keyword>
<evidence type="ECO:0000256" key="5">
    <source>
        <dbReference type="ARBA" id="ARBA00023136"/>
    </source>
</evidence>
<name>A0A9P0B1D3_BRAAE</name>
<reference evidence="7" key="1">
    <citation type="submission" date="2021-12" db="EMBL/GenBank/DDBJ databases">
        <authorList>
            <person name="King R."/>
        </authorList>
    </citation>
    <scope>NUCLEOTIDE SEQUENCE</scope>
</reference>
<keyword evidence="8" id="KW-1185">Reference proteome</keyword>
<dbReference type="Pfam" id="PF08395">
    <property type="entry name" value="7tm_7"/>
    <property type="match status" value="1"/>
</dbReference>
<feature type="transmembrane region" description="Helical" evidence="6">
    <location>
        <begin position="114"/>
        <end position="135"/>
    </location>
</feature>
<dbReference type="GO" id="GO:0050909">
    <property type="term" value="P:sensory perception of taste"/>
    <property type="evidence" value="ECO:0007669"/>
    <property type="project" value="InterPro"/>
</dbReference>
<keyword evidence="3 6" id="KW-0812">Transmembrane</keyword>
<feature type="transmembrane region" description="Helical" evidence="6">
    <location>
        <begin position="46"/>
        <end position="64"/>
    </location>
</feature>
<evidence type="ECO:0000256" key="3">
    <source>
        <dbReference type="ARBA" id="ARBA00022692"/>
    </source>
</evidence>
<keyword evidence="4 6" id="KW-1133">Transmembrane helix</keyword>
<evidence type="ECO:0000256" key="1">
    <source>
        <dbReference type="ARBA" id="ARBA00004651"/>
    </source>
</evidence>
<evidence type="ECO:0000256" key="2">
    <source>
        <dbReference type="ARBA" id="ARBA00022475"/>
    </source>
</evidence>
<proteinExistence type="predicted"/>
<evidence type="ECO:0000256" key="6">
    <source>
        <dbReference type="SAM" id="Phobius"/>
    </source>
</evidence>
<comment type="subcellular location">
    <subcellularLocation>
        <location evidence="1">Cell membrane</location>
        <topology evidence="1">Multi-pass membrane protein</topology>
    </subcellularLocation>
</comment>
<dbReference type="GO" id="GO:0005886">
    <property type="term" value="C:plasma membrane"/>
    <property type="evidence" value="ECO:0007669"/>
    <property type="project" value="UniProtKB-SubCell"/>
</dbReference>
<dbReference type="EMBL" id="OV121134">
    <property type="protein sequence ID" value="CAH0552645.1"/>
    <property type="molecule type" value="Genomic_DNA"/>
</dbReference>
<evidence type="ECO:0000256" key="4">
    <source>
        <dbReference type="ARBA" id="ARBA00022989"/>
    </source>
</evidence>
<evidence type="ECO:0000313" key="7">
    <source>
        <dbReference type="EMBL" id="CAH0552645.1"/>
    </source>
</evidence>
<evidence type="ECO:0000313" key="8">
    <source>
        <dbReference type="Proteomes" id="UP001154078"/>
    </source>
</evidence>
<dbReference type="Proteomes" id="UP001154078">
    <property type="component" value="Chromosome 3"/>
</dbReference>
<feature type="transmembrane region" description="Helical" evidence="6">
    <location>
        <begin position="156"/>
        <end position="177"/>
    </location>
</feature>
<accession>A0A9P0B1D3</accession>
<keyword evidence="2" id="KW-1003">Cell membrane</keyword>
<dbReference type="InterPro" id="IPR013604">
    <property type="entry name" value="7TM_chemorcpt"/>
</dbReference>
<gene>
    <name evidence="7" type="ORF">MELIAE_LOCUS4821</name>
</gene>